<proteinExistence type="predicted"/>
<evidence type="ECO:0000256" key="1">
    <source>
        <dbReference type="ARBA" id="ARBA00023186"/>
    </source>
</evidence>
<accession>D4H273</accession>
<reference evidence="2 3" key="1">
    <citation type="journal article" date="2010" name="Stand. Genomic Sci.">
        <title>Complete genome sequence of Denitrovibrio acetiphilus type strain (N2460).</title>
        <authorList>
            <person name="Kiss H."/>
            <person name="Lang E."/>
            <person name="Lapidus A."/>
            <person name="Copeland A."/>
            <person name="Nolan M."/>
            <person name="Glavina Del Rio T."/>
            <person name="Chen F."/>
            <person name="Lucas S."/>
            <person name="Tice H."/>
            <person name="Cheng J.F."/>
            <person name="Han C."/>
            <person name="Goodwin L."/>
            <person name="Pitluck S."/>
            <person name="Liolios K."/>
            <person name="Pati A."/>
            <person name="Ivanova N."/>
            <person name="Mavromatis K."/>
            <person name="Chen A."/>
            <person name="Palaniappan K."/>
            <person name="Land M."/>
            <person name="Hauser L."/>
            <person name="Chang Y.J."/>
            <person name="Jeffries C.D."/>
            <person name="Detter J.C."/>
            <person name="Brettin T."/>
            <person name="Spring S."/>
            <person name="Rohde M."/>
            <person name="Goker M."/>
            <person name="Woyke T."/>
            <person name="Bristow J."/>
            <person name="Eisen J.A."/>
            <person name="Markowitz V."/>
            <person name="Hugenholtz P."/>
            <person name="Kyrpides N.C."/>
            <person name="Klenk H.P."/>
        </authorList>
    </citation>
    <scope>NUCLEOTIDE SEQUENCE [LARGE SCALE GENOMIC DNA]</scope>
    <source>
        <strain evidence="3">DSM 12809 / NBRC 114555 / N2460</strain>
    </source>
</reference>
<dbReference type="KEGG" id="dap:Dacet_2101"/>
<evidence type="ECO:0000313" key="2">
    <source>
        <dbReference type="EMBL" id="ADD68864.1"/>
    </source>
</evidence>
<sequence>MSDVIDIETAAAENDAEIFSLLASFYNMNPELETVVAMRGLTPELVNETEVAEALGKIKSFAEKFNEKDEDDILAVKRDWTKLFRGIAPDYGPKAPYEELYLKKRDVAGHLKKLTEIYLEAGYTTYAEHLNRQDYIGIQLDFIGTLGLLRMDALEKGDDELYVKLTDTSENFLNEHIKVWFESFYRRAQEHIQTDYFRGVLDLTLLMLR</sequence>
<protein>
    <recommendedName>
        <fullName evidence="4">Cytoplasmic chaperone TorD family protein</fullName>
    </recommendedName>
</protein>
<dbReference type="InParanoid" id="D4H273"/>
<organism evidence="2 3">
    <name type="scientific">Denitrovibrio acetiphilus (strain DSM 12809 / NBRC 114555 / N2460)</name>
    <dbReference type="NCBI Taxonomy" id="522772"/>
    <lineage>
        <taxon>Bacteria</taxon>
        <taxon>Pseudomonadati</taxon>
        <taxon>Deferribacterota</taxon>
        <taxon>Deferribacteres</taxon>
        <taxon>Deferribacterales</taxon>
        <taxon>Geovibrionaceae</taxon>
        <taxon>Denitrovibrio</taxon>
    </lineage>
</organism>
<dbReference type="PaxDb" id="522772-Dacet_2101"/>
<dbReference type="InterPro" id="IPR050289">
    <property type="entry name" value="TorD/DmsD_chaperones"/>
</dbReference>
<dbReference type="STRING" id="522772.Dacet_2101"/>
<dbReference type="eggNOG" id="COG3381">
    <property type="taxonomic scope" value="Bacteria"/>
</dbReference>
<evidence type="ECO:0008006" key="4">
    <source>
        <dbReference type="Google" id="ProtNLM"/>
    </source>
</evidence>
<dbReference type="Pfam" id="PF02613">
    <property type="entry name" value="Nitrate_red_del"/>
    <property type="match status" value="1"/>
</dbReference>
<evidence type="ECO:0000313" key="3">
    <source>
        <dbReference type="Proteomes" id="UP000002012"/>
    </source>
</evidence>
<keyword evidence="3" id="KW-1185">Reference proteome</keyword>
<dbReference type="EMBL" id="CP001968">
    <property type="protein sequence ID" value="ADD68864.1"/>
    <property type="molecule type" value="Genomic_DNA"/>
</dbReference>
<name>D4H273_DENA2</name>
<dbReference type="Proteomes" id="UP000002012">
    <property type="component" value="Chromosome"/>
</dbReference>
<dbReference type="InterPro" id="IPR020945">
    <property type="entry name" value="DMSO/NO3_reduct_chaperone"/>
</dbReference>
<keyword evidence="1" id="KW-0143">Chaperone</keyword>
<dbReference type="InterPro" id="IPR036411">
    <property type="entry name" value="TorD-like_sf"/>
</dbReference>
<dbReference type="Gene3D" id="1.10.3480.10">
    <property type="entry name" value="TorD-like"/>
    <property type="match status" value="1"/>
</dbReference>
<dbReference type="AlphaFoldDB" id="D4H273"/>
<gene>
    <name evidence="2" type="ordered locus">Dacet_2101</name>
</gene>
<dbReference type="PANTHER" id="PTHR34227">
    <property type="entry name" value="CHAPERONE PROTEIN YCDY"/>
    <property type="match status" value="1"/>
</dbReference>
<dbReference type="HOGENOM" id="CLU_077650_0_0_0"/>
<dbReference type="SUPFAM" id="SSF89155">
    <property type="entry name" value="TorD-like"/>
    <property type="match status" value="1"/>
</dbReference>
<dbReference type="PANTHER" id="PTHR34227:SF1">
    <property type="entry name" value="DIMETHYL SULFOXIDE REDUCTASE CHAPERONE-RELATED"/>
    <property type="match status" value="1"/>
</dbReference>
<dbReference type="RefSeq" id="WP_013011367.1">
    <property type="nucleotide sequence ID" value="NC_013943.1"/>
</dbReference>